<evidence type="ECO:0000256" key="1">
    <source>
        <dbReference type="ARBA" id="ARBA00001971"/>
    </source>
</evidence>
<feature type="transmembrane region" description="Helical" evidence="8">
    <location>
        <begin position="12"/>
        <end position="33"/>
    </location>
</feature>
<feature type="binding site" description="axial binding residue" evidence="7">
    <location>
        <position position="381"/>
    </location>
    <ligand>
        <name>heme</name>
        <dbReference type="ChEBI" id="CHEBI:30413"/>
    </ligand>
    <ligandPart>
        <name>Fe</name>
        <dbReference type="ChEBI" id="CHEBI:18248"/>
    </ligandPart>
</feature>
<evidence type="ECO:0000256" key="5">
    <source>
        <dbReference type="ARBA" id="ARBA00023004"/>
    </source>
</evidence>
<comment type="cofactor">
    <cofactor evidence="1 7">
        <name>heme</name>
        <dbReference type="ChEBI" id="CHEBI:30413"/>
    </cofactor>
</comment>
<comment type="similarity">
    <text evidence="2">Belongs to the cytochrome P450 family.</text>
</comment>
<accession>A0AAE0NPH8</accession>
<keyword evidence="3 7" id="KW-0479">Metal-binding</keyword>
<dbReference type="CDD" id="cd11041">
    <property type="entry name" value="CYP503A1-like"/>
    <property type="match status" value="1"/>
</dbReference>
<dbReference type="InterPro" id="IPR002403">
    <property type="entry name" value="Cyt_P450_E_grp-IV"/>
</dbReference>
<keyword evidence="5 7" id="KW-0408">Iron</keyword>
<keyword evidence="8" id="KW-0472">Membrane</keyword>
<keyword evidence="6" id="KW-0503">Monooxygenase</keyword>
<comment type="caution">
    <text evidence="9">The sequence shown here is derived from an EMBL/GenBank/DDBJ whole genome shotgun (WGS) entry which is preliminary data.</text>
</comment>
<evidence type="ECO:0000256" key="3">
    <source>
        <dbReference type="ARBA" id="ARBA00022723"/>
    </source>
</evidence>
<dbReference type="InterPro" id="IPR036396">
    <property type="entry name" value="Cyt_P450_sf"/>
</dbReference>
<dbReference type="Pfam" id="PF00067">
    <property type="entry name" value="p450"/>
    <property type="match status" value="1"/>
</dbReference>
<name>A0AAE0NPH8_9PEZI</name>
<dbReference type="PANTHER" id="PTHR46206">
    <property type="entry name" value="CYTOCHROME P450"/>
    <property type="match status" value="1"/>
</dbReference>
<dbReference type="Gene3D" id="1.10.630.10">
    <property type="entry name" value="Cytochrome P450"/>
    <property type="match status" value="1"/>
</dbReference>
<reference evidence="9" key="2">
    <citation type="submission" date="2023-06" db="EMBL/GenBank/DDBJ databases">
        <authorList>
            <consortium name="Lawrence Berkeley National Laboratory"/>
            <person name="Haridas S."/>
            <person name="Hensen N."/>
            <person name="Bonometti L."/>
            <person name="Westerberg I."/>
            <person name="Brannstrom I.O."/>
            <person name="Guillou S."/>
            <person name="Cros-Aarteil S."/>
            <person name="Calhoun S."/>
            <person name="Kuo A."/>
            <person name="Mondo S."/>
            <person name="Pangilinan J."/>
            <person name="Riley R."/>
            <person name="LaButti K."/>
            <person name="Andreopoulos B."/>
            <person name="Lipzen A."/>
            <person name="Chen C."/>
            <person name="Yanf M."/>
            <person name="Daum C."/>
            <person name="Ng V."/>
            <person name="Clum A."/>
            <person name="Steindorff A."/>
            <person name="Ohm R."/>
            <person name="Martin F."/>
            <person name="Silar P."/>
            <person name="Natvig D."/>
            <person name="Lalanne C."/>
            <person name="Gautier V."/>
            <person name="Ament-velasquez S.L."/>
            <person name="Kruys A."/>
            <person name="Hutchinson M.I."/>
            <person name="Powell A.J."/>
            <person name="Barry K."/>
            <person name="Miller A.N."/>
            <person name="Grigoriev I.V."/>
            <person name="Debuchy R."/>
            <person name="Gladieux P."/>
            <person name="Thoren M.H."/>
            <person name="Johannesson H."/>
        </authorList>
    </citation>
    <scope>NUCLEOTIDE SEQUENCE</scope>
    <source>
        <strain evidence="9">CBS 232.78</strain>
    </source>
</reference>
<dbReference type="SUPFAM" id="SSF48264">
    <property type="entry name" value="Cytochrome P450"/>
    <property type="match status" value="1"/>
</dbReference>
<feature type="transmembrane region" description="Helical" evidence="8">
    <location>
        <begin position="226"/>
        <end position="245"/>
    </location>
</feature>
<dbReference type="GO" id="GO:0020037">
    <property type="term" value="F:heme binding"/>
    <property type="evidence" value="ECO:0007669"/>
    <property type="project" value="InterPro"/>
</dbReference>
<organism evidence="9 10">
    <name type="scientific">Podospora didyma</name>
    <dbReference type="NCBI Taxonomy" id="330526"/>
    <lineage>
        <taxon>Eukaryota</taxon>
        <taxon>Fungi</taxon>
        <taxon>Dikarya</taxon>
        <taxon>Ascomycota</taxon>
        <taxon>Pezizomycotina</taxon>
        <taxon>Sordariomycetes</taxon>
        <taxon>Sordariomycetidae</taxon>
        <taxon>Sordariales</taxon>
        <taxon>Podosporaceae</taxon>
        <taxon>Podospora</taxon>
    </lineage>
</organism>
<dbReference type="AlphaFoldDB" id="A0AAE0NPH8"/>
<protein>
    <submittedName>
        <fullName evidence="9">Cytochrome P450</fullName>
    </submittedName>
</protein>
<evidence type="ECO:0000256" key="6">
    <source>
        <dbReference type="ARBA" id="ARBA00023033"/>
    </source>
</evidence>
<evidence type="ECO:0000313" key="10">
    <source>
        <dbReference type="Proteomes" id="UP001285441"/>
    </source>
</evidence>
<evidence type="ECO:0000256" key="4">
    <source>
        <dbReference type="ARBA" id="ARBA00023002"/>
    </source>
</evidence>
<dbReference type="Proteomes" id="UP001285441">
    <property type="component" value="Unassembled WGS sequence"/>
</dbReference>
<keyword evidence="8" id="KW-1133">Transmembrane helix</keyword>
<keyword evidence="4" id="KW-0560">Oxidoreductase</keyword>
<dbReference type="InterPro" id="IPR001128">
    <property type="entry name" value="Cyt_P450"/>
</dbReference>
<dbReference type="GO" id="GO:0016705">
    <property type="term" value="F:oxidoreductase activity, acting on paired donors, with incorporation or reduction of molecular oxygen"/>
    <property type="evidence" value="ECO:0007669"/>
    <property type="project" value="InterPro"/>
</dbReference>
<dbReference type="PANTHER" id="PTHR46206:SF7">
    <property type="entry name" value="P450, PUTATIVE (EUROFUNG)-RELATED"/>
    <property type="match status" value="1"/>
</dbReference>
<evidence type="ECO:0000256" key="7">
    <source>
        <dbReference type="PIRSR" id="PIRSR602403-1"/>
    </source>
</evidence>
<keyword evidence="7" id="KW-0349">Heme</keyword>
<evidence type="ECO:0000313" key="9">
    <source>
        <dbReference type="EMBL" id="KAK3385169.1"/>
    </source>
</evidence>
<dbReference type="GO" id="GO:0004497">
    <property type="term" value="F:monooxygenase activity"/>
    <property type="evidence" value="ECO:0007669"/>
    <property type="project" value="UniProtKB-KW"/>
</dbReference>
<sequence>MPVLHDLVATLHTASGNAALVLGATATLAVLLYRRYRASQLNIPFLKFEDGDDSRQRYVTDSGSLFKIGYEKYLKHGQAFAFRNYVDELQPQVVLPLKYLHELKNAPESKLSLKRFSELLCENEEWLNICISITNQSMQAAHALRASWPQWARWAAPYVFKPVKEVRANQRRAAEMLGPVLEARKAAATGEKSGPPQFNDTVQWLVDYAEGRGRKLTLDLLAQHQLFYAIASIHSSTLITLSILYDLIDERNKDAKDIILAEIEEVQREHPTWTRPAVSKLVKLDSFMKESQRLNFVGHVRVTRVAKVPYTFKDGLYLPKGTMVQILHSTLQHDPDVFEDPLTFDPWRFLRKRQVAGDENKFQFDSLSDIETEFGAGFHACPARNSATASIKLILIRLLTQYDIKFDAERQRRPRNIGHDSATFPDPTTKILYRQRTTGGGLKE</sequence>
<reference evidence="9" key="1">
    <citation type="journal article" date="2023" name="Mol. Phylogenet. Evol.">
        <title>Genome-scale phylogeny and comparative genomics of the fungal order Sordariales.</title>
        <authorList>
            <person name="Hensen N."/>
            <person name="Bonometti L."/>
            <person name="Westerberg I."/>
            <person name="Brannstrom I.O."/>
            <person name="Guillou S."/>
            <person name="Cros-Aarteil S."/>
            <person name="Calhoun S."/>
            <person name="Haridas S."/>
            <person name="Kuo A."/>
            <person name="Mondo S."/>
            <person name="Pangilinan J."/>
            <person name="Riley R."/>
            <person name="LaButti K."/>
            <person name="Andreopoulos B."/>
            <person name="Lipzen A."/>
            <person name="Chen C."/>
            <person name="Yan M."/>
            <person name="Daum C."/>
            <person name="Ng V."/>
            <person name="Clum A."/>
            <person name="Steindorff A."/>
            <person name="Ohm R.A."/>
            <person name="Martin F."/>
            <person name="Silar P."/>
            <person name="Natvig D.O."/>
            <person name="Lalanne C."/>
            <person name="Gautier V."/>
            <person name="Ament-Velasquez S.L."/>
            <person name="Kruys A."/>
            <person name="Hutchinson M.I."/>
            <person name="Powell A.J."/>
            <person name="Barry K."/>
            <person name="Miller A.N."/>
            <person name="Grigoriev I.V."/>
            <person name="Debuchy R."/>
            <person name="Gladieux P."/>
            <person name="Hiltunen Thoren M."/>
            <person name="Johannesson H."/>
        </authorList>
    </citation>
    <scope>NUCLEOTIDE SEQUENCE</scope>
    <source>
        <strain evidence="9">CBS 232.78</strain>
    </source>
</reference>
<dbReference type="EMBL" id="JAULSW010000004">
    <property type="protein sequence ID" value="KAK3385169.1"/>
    <property type="molecule type" value="Genomic_DNA"/>
</dbReference>
<proteinExistence type="inferred from homology"/>
<keyword evidence="10" id="KW-1185">Reference proteome</keyword>
<evidence type="ECO:0000256" key="8">
    <source>
        <dbReference type="SAM" id="Phobius"/>
    </source>
</evidence>
<dbReference type="PRINTS" id="PR00465">
    <property type="entry name" value="EP450IV"/>
</dbReference>
<evidence type="ECO:0000256" key="2">
    <source>
        <dbReference type="ARBA" id="ARBA00010617"/>
    </source>
</evidence>
<gene>
    <name evidence="9" type="ORF">B0H63DRAFT_543392</name>
</gene>
<keyword evidence="8" id="KW-0812">Transmembrane</keyword>
<dbReference type="GO" id="GO:0005506">
    <property type="term" value="F:iron ion binding"/>
    <property type="evidence" value="ECO:0007669"/>
    <property type="project" value="InterPro"/>
</dbReference>